<proteinExistence type="predicted"/>
<evidence type="ECO:0000313" key="3">
    <source>
        <dbReference type="EMBL" id="KAF2143610.1"/>
    </source>
</evidence>
<evidence type="ECO:0008006" key="5">
    <source>
        <dbReference type="Google" id="ProtNLM"/>
    </source>
</evidence>
<dbReference type="RefSeq" id="XP_033399322.1">
    <property type="nucleotide sequence ID" value="XM_033535655.1"/>
</dbReference>
<dbReference type="EMBL" id="ML995481">
    <property type="protein sequence ID" value="KAF2143610.1"/>
    <property type="molecule type" value="Genomic_DNA"/>
</dbReference>
<accession>A0A6A6BHI9</accession>
<gene>
    <name evidence="3" type="ORF">K452DRAFT_160035</name>
</gene>
<dbReference type="GeneID" id="54293151"/>
<reference evidence="3" key="1">
    <citation type="journal article" date="2020" name="Stud. Mycol.">
        <title>101 Dothideomycetes genomes: a test case for predicting lifestyles and emergence of pathogens.</title>
        <authorList>
            <person name="Haridas S."/>
            <person name="Albert R."/>
            <person name="Binder M."/>
            <person name="Bloem J."/>
            <person name="Labutti K."/>
            <person name="Salamov A."/>
            <person name="Andreopoulos B."/>
            <person name="Baker S."/>
            <person name="Barry K."/>
            <person name="Bills G."/>
            <person name="Bluhm B."/>
            <person name="Cannon C."/>
            <person name="Castanera R."/>
            <person name="Culley D."/>
            <person name="Daum C."/>
            <person name="Ezra D."/>
            <person name="Gonzalez J."/>
            <person name="Henrissat B."/>
            <person name="Kuo A."/>
            <person name="Liang C."/>
            <person name="Lipzen A."/>
            <person name="Lutzoni F."/>
            <person name="Magnuson J."/>
            <person name="Mondo S."/>
            <person name="Nolan M."/>
            <person name="Ohm R."/>
            <person name="Pangilinan J."/>
            <person name="Park H.-J."/>
            <person name="Ramirez L."/>
            <person name="Alfaro M."/>
            <person name="Sun H."/>
            <person name="Tritt A."/>
            <person name="Yoshinaga Y."/>
            <person name="Zwiers L.-H."/>
            <person name="Turgeon B."/>
            <person name="Goodwin S."/>
            <person name="Spatafora J."/>
            <person name="Crous P."/>
            <person name="Grigoriev I."/>
        </authorList>
    </citation>
    <scope>NUCLEOTIDE SEQUENCE</scope>
    <source>
        <strain evidence="3">CBS 121167</strain>
    </source>
</reference>
<evidence type="ECO:0000256" key="2">
    <source>
        <dbReference type="SAM" id="SignalP"/>
    </source>
</evidence>
<feature type="compositionally biased region" description="Basic and acidic residues" evidence="1">
    <location>
        <begin position="124"/>
        <end position="136"/>
    </location>
</feature>
<organism evidence="3 4">
    <name type="scientific">Aplosporella prunicola CBS 121167</name>
    <dbReference type="NCBI Taxonomy" id="1176127"/>
    <lineage>
        <taxon>Eukaryota</taxon>
        <taxon>Fungi</taxon>
        <taxon>Dikarya</taxon>
        <taxon>Ascomycota</taxon>
        <taxon>Pezizomycotina</taxon>
        <taxon>Dothideomycetes</taxon>
        <taxon>Dothideomycetes incertae sedis</taxon>
        <taxon>Botryosphaeriales</taxon>
        <taxon>Aplosporellaceae</taxon>
        <taxon>Aplosporella</taxon>
    </lineage>
</organism>
<dbReference type="Proteomes" id="UP000799438">
    <property type="component" value="Unassembled WGS sequence"/>
</dbReference>
<protein>
    <recommendedName>
        <fullName evidence="5">Secreted protein</fullName>
    </recommendedName>
</protein>
<feature type="region of interest" description="Disordered" evidence="1">
    <location>
        <begin position="108"/>
        <end position="195"/>
    </location>
</feature>
<evidence type="ECO:0000256" key="1">
    <source>
        <dbReference type="SAM" id="MobiDB-lite"/>
    </source>
</evidence>
<keyword evidence="4" id="KW-1185">Reference proteome</keyword>
<sequence length="195" mass="20773">MHATRRRPLCLIPTTACSFLAPFWTLVRAEPAPAWAAWRTVAQALVSDAANQRSHRSCRRPFATATGHKKPGALAHGQPSRATCGGSSTRRILRCDLYYLIPLIKRRGGRGPQPCASSAGRATGTHEEDVHREPGRPSRPGCTGLSPEANLAPGSNQSPNLALGISHASISFPPTPAPLTSFPLSRRARGEGDST</sequence>
<evidence type="ECO:0000313" key="4">
    <source>
        <dbReference type="Proteomes" id="UP000799438"/>
    </source>
</evidence>
<feature type="signal peptide" evidence="2">
    <location>
        <begin position="1"/>
        <end position="29"/>
    </location>
</feature>
<feature type="chain" id="PRO_5025656480" description="Secreted protein" evidence="2">
    <location>
        <begin position="30"/>
        <end position="195"/>
    </location>
</feature>
<feature type="region of interest" description="Disordered" evidence="1">
    <location>
        <begin position="63"/>
        <end position="86"/>
    </location>
</feature>
<dbReference type="AlphaFoldDB" id="A0A6A6BHI9"/>
<name>A0A6A6BHI9_9PEZI</name>
<keyword evidence="2" id="KW-0732">Signal</keyword>